<comment type="caution">
    <text evidence="1">The sequence shown here is derived from an EMBL/GenBank/DDBJ whole genome shotgun (WGS) entry which is preliminary data.</text>
</comment>
<accession>J9FQP9</accession>
<evidence type="ECO:0000313" key="1">
    <source>
        <dbReference type="EMBL" id="EJW91902.1"/>
    </source>
</evidence>
<dbReference type="AlphaFoldDB" id="J9FQP9"/>
<proteinExistence type="predicted"/>
<keyword evidence="1" id="KW-0449">Lipoprotein</keyword>
<sequence>MKNLLPASLLLLCLCLSLVNSCADDVEDLYAHHRAFLRFTPVTAVHPLYTALQNPGMFCQITIAPKHFLFQNAQGQKASYPMTALEAYGRPECIAGFVVGTPSIPDMNMQTLPVAYDLVCPTCYESSGSIQRSLHFVAKRGEELTCDRCHCVYDLSNGGLLKEGEGCPKLYRYRLTYAGDVLVVMN</sequence>
<name>J9FQP9_9ZZZZ</name>
<organism evidence="1">
    <name type="scientific">gut metagenome</name>
    <dbReference type="NCBI Taxonomy" id="749906"/>
    <lineage>
        <taxon>unclassified sequences</taxon>
        <taxon>metagenomes</taxon>
        <taxon>organismal metagenomes</taxon>
    </lineage>
</organism>
<protein>
    <submittedName>
        <fullName evidence="1">Lipoprotein</fullName>
    </submittedName>
</protein>
<gene>
    <name evidence="1" type="ORF">EVA_19990</name>
</gene>
<reference evidence="1" key="1">
    <citation type="journal article" date="2012" name="PLoS ONE">
        <title>Gene sets for utilization of primary and secondary nutrition supplies in the distal gut of endangered iberian lynx.</title>
        <authorList>
            <person name="Alcaide M."/>
            <person name="Messina E."/>
            <person name="Richter M."/>
            <person name="Bargiela R."/>
            <person name="Peplies J."/>
            <person name="Huws S.A."/>
            <person name="Newbold C.J."/>
            <person name="Golyshin P.N."/>
            <person name="Simon M.A."/>
            <person name="Lopez G."/>
            <person name="Yakimov M.M."/>
            <person name="Ferrer M."/>
        </authorList>
    </citation>
    <scope>NUCLEOTIDE SEQUENCE</scope>
</reference>
<dbReference type="EMBL" id="AMCI01007874">
    <property type="protein sequence ID" value="EJW91902.1"/>
    <property type="molecule type" value="Genomic_DNA"/>
</dbReference>